<proteinExistence type="predicted"/>
<reference evidence="2" key="1">
    <citation type="submission" date="2022-01" db="EMBL/GenBank/DDBJ databases">
        <authorList>
            <person name="Wang Y."/>
        </authorList>
    </citation>
    <scope>NUCLEOTIDE SEQUENCE</scope>
    <source>
        <strain evidence="2">WB101</strain>
    </source>
</reference>
<evidence type="ECO:0000313" key="2">
    <source>
        <dbReference type="EMBL" id="MCG2589789.1"/>
    </source>
</evidence>
<keyword evidence="1" id="KW-0472">Membrane</keyword>
<comment type="caution">
    <text evidence="2">The sequence shown here is derived from an EMBL/GenBank/DDBJ whole genome shotgun (WGS) entry which is preliminary data.</text>
</comment>
<sequence length="164" mass="19529">MNKLVIKEKYSKYWPIISVVSLILAVVLFLAYQLMDNVLWIGYVRLASFSFFAIALLSYFKVKDGQVEITVWYDEGYIESVYKVRDEIIFQAKHPASDFYKLKVDQMPDRSLYNQFVKSDKCVRFRRENENAWYYFNEIESRVIPLSKENASNLYNFLKKASTY</sequence>
<feature type="transmembrane region" description="Helical" evidence="1">
    <location>
        <begin position="12"/>
        <end position="32"/>
    </location>
</feature>
<protein>
    <submittedName>
        <fullName evidence="2">Uncharacterized protein</fullName>
    </submittedName>
</protein>
<feature type="transmembrane region" description="Helical" evidence="1">
    <location>
        <begin position="38"/>
        <end position="60"/>
    </location>
</feature>
<organism evidence="2 3">
    <name type="scientific">Rhodohalobacter sulfatireducens</name>
    <dbReference type="NCBI Taxonomy" id="2911366"/>
    <lineage>
        <taxon>Bacteria</taxon>
        <taxon>Pseudomonadati</taxon>
        <taxon>Balneolota</taxon>
        <taxon>Balneolia</taxon>
        <taxon>Balneolales</taxon>
        <taxon>Balneolaceae</taxon>
        <taxon>Rhodohalobacter</taxon>
    </lineage>
</organism>
<reference evidence="2" key="2">
    <citation type="submission" date="2024-05" db="EMBL/GenBank/DDBJ databases">
        <title>Rhodohalobacter halophilus gen. nov., sp. nov., a moderately halophilic member of the family Balneolaceae.</title>
        <authorList>
            <person name="Xia J."/>
        </authorList>
    </citation>
    <scope>NUCLEOTIDE SEQUENCE</scope>
    <source>
        <strain evidence="2">WB101</strain>
    </source>
</reference>
<keyword evidence="3" id="KW-1185">Reference proteome</keyword>
<dbReference type="RefSeq" id="WP_237855148.1">
    <property type="nucleotide sequence ID" value="NZ_JAKLWS010000021.1"/>
</dbReference>
<name>A0ABS9KFZ9_9BACT</name>
<gene>
    <name evidence="2" type="ORF">L6773_14505</name>
</gene>
<keyword evidence="1" id="KW-1133">Transmembrane helix</keyword>
<evidence type="ECO:0000256" key="1">
    <source>
        <dbReference type="SAM" id="Phobius"/>
    </source>
</evidence>
<dbReference type="Proteomes" id="UP001165366">
    <property type="component" value="Unassembled WGS sequence"/>
</dbReference>
<dbReference type="EMBL" id="JAKLWS010000021">
    <property type="protein sequence ID" value="MCG2589789.1"/>
    <property type="molecule type" value="Genomic_DNA"/>
</dbReference>
<keyword evidence="1" id="KW-0812">Transmembrane</keyword>
<evidence type="ECO:0000313" key="3">
    <source>
        <dbReference type="Proteomes" id="UP001165366"/>
    </source>
</evidence>
<accession>A0ABS9KFZ9</accession>